<organism evidence="3">
    <name type="scientific">freshwater metagenome</name>
    <dbReference type="NCBI Taxonomy" id="449393"/>
    <lineage>
        <taxon>unclassified sequences</taxon>
        <taxon>metagenomes</taxon>
        <taxon>ecological metagenomes</taxon>
    </lineage>
</organism>
<dbReference type="PANTHER" id="PTHR43669">
    <property type="entry name" value="5-KETO-D-GLUCONATE 5-REDUCTASE"/>
    <property type="match status" value="1"/>
</dbReference>
<proteinExistence type="inferred from homology"/>
<dbReference type="AlphaFoldDB" id="A0A6J7F178"/>
<dbReference type="SUPFAM" id="SSF51735">
    <property type="entry name" value="NAD(P)-binding Rossmann-fold domains"/>
    <property type="match status" value="1"/>
</dbReference>
<reference evidence="3" key="1">
    <citation type="submission" date="2020-05" db="EMBL/GenBank/DDBJ databases">
        <authorList>
            <person name="Chiriac C."/>
            <person name="Salcher M."/>
            <person name="Ghai R."/>
            <person name="Kavagutti S V."/>
        </authorList>
    </citation>
    <scope>NUCLEOTIDE SEQUENCE</scope>
</reference>
<keyword evidence="2" id="KW-0560">Oxidoreductase</keyword>
<dbReference type="InterPro" id="IPR002347">
    <property type="entry name" value="SDR_fam"/>
</dbReference>
<accession>A0A6J7F178</accession>
<evidence type="ECO:0000256" key="2">
    <source>
        <dbReference type="ARBA" id="ARBA00023002"/>
    </source>
</evidence>
<protein>
    <submittedName>
        <fullName evidence="3">Unannotated protein</fullName>
    </submittedName>
</protein>
<dbReference type="Pfam" id="PF00106">
    <property type="entry name" value="adh_short"/>
    <property type="match status" value="1"/>
</dbReference>
<dbReference type="InterPro" id="IPR036291">
    <property type="entry name" value="NAD(P)-bd_dom_sf"/>
</dbReference>
<comment type="similarity">
    <text evidence="1">Belongs to the short-chain dehydrogenases/reductases (SDR) family.</text>
</comment>
<dbReference type="EMBL" id="CAFBLS010000263">
    <property type="protein sequence ID" value="CAB4885263.1"/>
    <property type="molecule type" value="Genomic_DNA"/>
</dbReference>
<dbReference type="PANTHER" id="PTHR43669:SF6">
    <property type="entry name" value="DECAPRENYLPHOSPHORYL-2-KETO-BETA-D-ERYTHRO-PENTOSE REDUCTASE"/>
    <property type="match status" value="1"/>
</dbReference>
<dbReference type="NCBIfam" id="NF005912">
    <property type="entry name" value="PRK07904.1"/>
    <property type="match status" value="1"/>
</dbReference>
<dbReference type="PROSITE" id="PS00061">
    <property type="entry name" value="ADH_SHORT"/>
    <property type="match status" value="1"/>
</dbReference>
<dbReference type="InterPro" id="IPR020904">
    <property type="entry name" value="Sc_DH/Rdtase_CS"/>
</dbReference>
<dbReference type="CDD" id="cd05233">
    <property type="entry name" value="SDR_c"/>
    <property type="match status" value="1"/>
</dbReference>
<dbReference type="GO" id="GO:0016491">
    <property type="term" value="F:oxidoreductase activity"/>
    <property type="evidence" value="ECO:0007669"/>
    <property type="project" value="UniProtKB-KW"/>
</dbReference>
<evidence type="ECO:0000256" key="1">
    <source>
        <dbReference type="ARBA" id="ARBA00006484"/>
    </source>
</evidence>
<dbReference type="PRINTS" id="PR00081">
    <property type="entry name" value="GDHRDH"/>
</dbReference>
<sequence length="252" mass="26264">MNDALGEPQSVLVLGGTSEIALETVMALPRNRIRRVVLAGRPSTARDEAVAALTSAGILGVTAVDFDARNTTDHAAFVNEIFDAGDIDVTLLAFGILGNQDEAEADADLAVDIATTNYTGAVSVGLRVAQRLKKQGHGSLVVFSSVAGDRARRSNFIYGSTKAGLDAFAQGLGDALHGSGAHVLVVRPGMVRTKMSAGLKEAPMTTDANVVAAIVVGALRKGKETVYAPGPLRYVMAGLKSLPRPIFRKLPS</sequence>
<name>A0A6J7F178_9ZZZZ</name>
<evidence type="ECO:0000313" key="3">
    <source>
        <dbReference type="EMBL" id="CAB4885263.1"/>
    </source>
</evidence>
<dbReference type="Gene3D" id="3.40.50.720">
    <property type="entry name" value="NAD(P)-binding Rossmann-like Domain"/>
    <property type="match status" value="1"/>
</dbReference>
<gene>
    <name evidence="3" type="ORF">UFOPK3402_01727</name>
</gene>